<evidence type="ECO:0000256" key="2">
    <source>
        <dbReference type="ARBA" id="ARBA00007362"/>
    </source>
</evidence>
<keyword evidence="6 7" id="KW-0472">Membrane</keyword>
<accession>A0A6N3CHN6</accession>
<evidence type="ECO:0000256" key="4">
    <source>
        <dbReference type="ARBA" id="ARBA00022692"/>
    </source>
</evidence>
<sequence>MEEKLSTEQNKNFFQKNINIVICSIFCTALWGSAFPCVKLGYELFNIGVDDTFSKILFAGWRFFLAGILVLLIATCMQKKFPKLKKESVKGIALLGFVETTLEYVFFYIGLSYASGFKGAILNPTSTFMMVILAHFFYKDDRLNFRKSLGCIVGFLGIIIVNLTGDIDSRFSFLGEGCLLISALAFALGSIISKEVTKVEDNPMTVTGYQLSIGGLILIAFGFIGGARLHVTSTSAMLLFLYLALLSSIAFSLWTTLFKYNPVSKVSIFNFLTPIFGTILSALILSEDVFNLRNLVALILVCLGIYIVNKPKEKETSIN</sequence>
<name>A0A6N3CHN6_9FIRM</name>
<feature type="domain" description="EamA" evidence="8">
    <location>
        <begin position="175"/>
        <end position="309"/>
    </location>
</feature>
<gene>
    <name evidence="9" type="ORF">IBLFYP30_01875</name>
</gene>
<dbReference type="InterPro" id="IPR000620">
    <property type="entry name" value="EamA_dom"/>
</dbReference>
<dbReference type="Pfam" id="PF00892">
    <property type="entry name" value="EamA"/>
    <property type="match status" value="2"/>
</dbReference>
<feature type="transmembrane region" description="Helical" evidence="7">
    <location>
        <begin position="117"/>
        <end position="137"/>
    </location>
</feature>
<keyword evidence="5 7" id="KW-1133">Transmembrane helix</keyword>
<proteinExistence type="inferred from homology"/>
<comment type="similarity">
    <text evidence="2">Belongs to the EamA transporter family.</text>
</comment>
<evidence type="ECO:0000313" key="9">
    <source>
        <dbReference type="EMBL" id="VYU15512.1"/>
    </source>
</evidence>
<feature type="transmembrane region" description="Helical" evidence="7">
    <location>
        <begin position="236"/>
        <end position="254"/>
    </location>
</feature>
<dbReference type="PANTHER" id="PTHR32322">
    <property type="entry name" value="INNER MEMBRANE TRANSPORTER"/>
    <property type="match status" value="1"/>
</dbReference>
<dbReference type="EMBL" id="CACRUE010000029">
    <property type="protein sequence ID" value="VYU15512.1"/>
    <property type="molecule type" value="Genomic_DNA"/>
</dbReference>
<feature type="transmembrane region" description="Helical" evidence="7">
    <location>
        <begin position="292"/>
        <end position="309"/>
    </location>
</feature>
<evidence type="ECO:0000256" key="3">
    <source>
        <dbReference type="ARBA" id="ARBA00022475"/>
    </source>
</evidence>
<dbReference type="GO" id="GO:0005886">
    <property type="term" value="C:plasma membrane"/>
    <property type="evidence" value="ECO:0007669"/>
    <property type="project" value="UniProtKB-SubCell"/>
</dbReference>
<evidence type="ECO:0000256" key="6">
    <source>
        <dbReference type="ARBA" id="ARBA00023136"/>
    </source>
</evidence>
<protein>
    <submittedName>
        <fullName evidence="9">Putative DMT superfamily transporter inner membrane protein</fullName>
    </submittedName>
</protein>
<evidence type="ECO:0000256" key="5">
    <source>
        <dbReference type="ARBA" id="ARBA00022989"/>
    </source>
</evidence>
<evidence type="ECO:0000256" key="7">
    <source>
        <dbReference type="SAM" id="Phobius"/>
    </source>
</evidence>
<feature type="transmembrane region" description="Helical" evidence="7">
    <location>
        <begin position="56"/>
        <end position="77"/>
    </location>
</feature>
<feature type="transmembrane region" description="Helical" evidence="7">
    <location>
        <begin position="89"/>
        <end position="111"/>
    </location>
</feature>
<feature type="transmembrane region" description="Helical" evidence="7">
    <location>
        <begin position="171"/>
        <end position="192"/>
    </location>
</feature>
<feature type="transmembrane region" description="Helical" evidence="7">
    <location>
        <begin position="204"/>
        <end position="224"/>
    </location>
</feature>
<evidence type="ECO:0000259" key="8">
    <source>
        <dbReference type="Pfam" id="PF00892"/>
    </source>
</evidence>
<organism evidence="9">
    <name type="scientific">Intestinibacter bartlettii</name>
    <dbReference type="NCBI Taxonomy" id="261299"/>
    <lineage>
        <taxon>Bacteria</taxon>
        <taxon>Bacillati</taxon>
        <taxon>Bacillota</taxon>
        <taxon>Clostridia</taxon>
        <taxon>Peptostreptococcales</taxon>
        <taxon>Peptostreptococcaceae</taxon>
        <taxon>Intestinibacter</taxon>
    </lineage>
</organism>
<feature type="transmembrane region" description="Helical" evidence="7">
    <location>
        <begin position="266"/>
        <end position="286"/>
    </location>
</feature>
<dbReference type="SUPFAM" id="SSF103481">
    <property type="entry name" value="Multidrug resistance efflux transporter EmrE"/>
    <property type="match status" value="2"/>
</dbReference>
<feature type="transmembrane region" description="Helical" evidence="7">
    <location>
        <begin position="18"/>
        <end position="36"/>
    </location>
</feature>
<feature type="domain" description="EamA" evidence="8">
    <location>
        <begin position="22"/>
        <end position="162"/>
    </location>
</feature>
<evidence type="ECO:0000256" key="1">
    <source>
        <dbReference type="ARBA" id="ARBA00004651"/>
    </source>
</evidence>
<dbReference type="PANTHER" id="PTHR32322:SF18">
    <property type="entry name" value="S-ADENOSYLMETHIONINE_S-ADENOSYLHOMOCYSTEINE TRANSPORTER"/>
    <property type="match status" value="1"/>
</dbReference>
<dbReference type="InterPro" id="IPR050638">
    <property type="entry name" value="AA-Vitamin_Transporters"/>
</dbReference>
<dbReference type="RefSeq" id="WP_024037953.1">
    <property type="nucleotide sequence ID" value="NZ_CACRUE010000029.1"/>
</dbReference>
<reference evidence="9" key="1">
    <citation type="submission" date="2019-11" db="EMBL/GenBank/DDBJ databases">
        <authorList>
            <person name="Feng L."/>
        </authorList>
    </citation>
    <scope>NUCLEOTIDE SEQUENCE</scope>
    <source>
        <strain evidence="9">IbartlettiiLFYP30</strain>
    </source>
</reference>
<feature type="transmembrane region" description="Helical" evidence="7">
    <location>
        <begin position="149"/>
        <end position="165"/>
    </location>
</feature>
<comment type="subcellular location">
    <subcellularLocation>
        <location evidence="1">Cell membrane</location>
        <topology evidence="1">Multi-pass membrane protein</topology>
    </subcellularLocation>
</comment>
<keyword evidence="3" id="KW-1003">Cell membrane</keyword>
<dbReference type="InterPro" id="IPR037185">
    <property type="entry name" value="EmrE-like"/>
</dbReference>
<keyword evidence="4 7" id="KW-0812">Transmembrane</keyword>
<dbReference type="AlphaFoldDB" id="A0A6N3CHN6"/>